<reference evidence="2 3" key="1">
    <citation type="submission" date="2019-09" db="EMBL/GenBank/DDBJ databases">
        <title>Draft genome of the ectomycorrhizal ascomycete Sphaerosporella brunnea.</title>
        <authorList>
            <consortium name="DOE Joint Genome Institute"/>
            <person name="Benucci G.M."/>
            <person name="Marozzi G."/>
            <person name="Antonielli L."/>
            <person name="Sanchez S."/>
            <person name="Marco P."/>
            <person name="Wang X."/>
            <person name="Falini L.B."/>
            <person name="Barry K."/>
            <person name="Haridas S."/>
            <person name="Lipzen A."/>
            <person name="Labutti K."/>
            <person name="Grigoriev I.V."/>
            <person name="Murat C."/>
            <person name="Martin F."/>
            <person name="Albertini E."/>
            <person name="Donnini D."/>
            <person name="Bonito G."/>
        </authorList>
    </citation>
    <scope>NUCLEOTIDE SEQUENCE [LARGE SCALE GENOMIC DNA]</scope>
    <source>
        <strain evidence="2 3">Sb_GMNB300</strain>
    </source>
</reference>
<feature type="region of interest" description="Disordered" evidence="1">
    <location>
        <begin position="1"/>
        <end position="42"/>
    </location>
</feature>
<name>A0A5J5EKC0_9PEZI</name>
<feature type="compositionally biased region" description="Low complexity" evidence="1">
    <location>
        <begin position="432"/>
        <end position="451"/>
    </location>
</feature>
<feature type="compositionally biased region" description="Polar residues" evidence="1">
    <location>
        <begin position="481"/>
        <end position="513"/>
    </location>
</feature>
<sequence length="548" mass="59854">MVRLSDDNGTADSDVSSDGHGSYEDGSRSRSPNSPSSTSDSGAVAQLPYMYQNHMPEFRGSALDTKLSERLVGCFDDVEAMMKVWACTDGGANLSNASKKKLVKALGEITRERLTDLAGKVKEMEDTVHTMGLLVQAHVQELRVPDCEAGELMDIIMDSERQIRVYISGLTAAEKTPHALLLALVSFDPYFVASQPKHPHLSSQYRALLARASILSNNYDSYAGQVKEAITDYLLPVSHRFLNRVTVEKHFPYFPRICMLVRSMWRMLQAPVPFSKEKLRSKANVFASLLEALISNRTMVPRTGFWELCALVVLLSPLVLAMRFKARVADGDEEVFIKIIELLDDLKKSVVGSKRRLEMKAWVQVRGKARVVEIVEKRRDHAPVETPAAMDTPAPLETPVTPEPAKPKHFATRRQKKKLAAAARKEAGDDGSPTMATTAATPSKSPEQSPSSSPPKRRWTKKKAAAAAGPKETEARGAPAASTTPSPKKGGNTTPSKSSAKGKSPDTTPTPNNGGSGKKKWRSKTNITATNSNSNSNNNNTNTNTNKV</sequence>
<evidence type="ECO:0000313" key="3">
    <source>
        <dbReference type="Proteomes" id="UP000326924"/>
    </source>
</evidence>
<accession>A0A5J5EKC0</accession>
<feature type="compositionally biased region" description="Basic residues" evidence="1">
    <location>
        <begin position="407"/>
        <end position="419"/>
    </location>
</feature>
<dbReference type="AlphaFoldDB" id="A0A5J5EKC0"/>
<feature type="compositionally biased region" description="Polar residues" evidence="1">
    <location>
        <begin position="7"/>
        <end position="16"/>
    </location>
</feature>
<dbReference type="Proteomes" id="UP000326924">
    <property type="component" value="Unassembled WGS sequence"/>
</dbReference>
<proteinExistence type="predicted"/>
<gene>
    <name evidence="2" type="ORF">FN846DRAFT_894158</name>
</gene>
<protein>
    <submittedName>
        <fullName evidence="2">Uncharacterized protein</fullName>
    </submittedName>
</protein>
<dbReference type="EMBL" id="VXIS01000265">
    <property type="protein sequence ID" value="KAA8895416.1"/>
    <property type="molecule type" value="Genomic_DNA"/>
</dbReference>
<comment type="caution">
    <text evidence="2">The sequence shown here is derived from an EMBL/GenBank/DDBJ whole genome shotgun (WGS) entry which is preliminary data.</text>
</comment>
<evidence type="ECO:0000256" key="1">
    <source>
        <dbReference type="SAM" id="MobiDB-lite"/>
    </source>
</evidence>
<dbReference type="InParanoid" id="A0A5J5EKC0"/>
<feature type="region of interest" description="Disordered" evidence="1">
    <location>
        <begin position="382"/>
        <end position="548"/>
    </location>
</feature>
<keyword evidence="3" id="KW-1185">Reference proteome</keyword>
<feature type="compositionally biased region" description="Low complexity" evidence="1">
    <location>
        <begin position="29"/>
        <end position="42"/>
    </location>
</feature>
<feature type="compositionally biased region" description="Low complexity" evidence="1">
    <location>
        <begin position="525"/>
        <end position="548"/>
    </location>
</feature>
<organism evidence="2 3">
    <name type="scientific">Sphaerosporella brunnea</name>
    <dbReference type="NCBI Taxonomy" id="1250544"/>
    <lineage>
        <taxon>Eukaryota</taxon>
        <taxon>Fungi</taxon>
        <taxon>Dikarya</taxon>
        <taxon>Ascomycota</taxon>
        <taxon>Pezizomycotina</taxon>
        <taxon>Pezizomycetes</taxon>
        <taxon>Pezizales</taxon>
        <taxon>Pyronemataceae</taxon>
        <taxon>Sphaerosporella</taxon>
    </lineage>
</organism>
<feature type="compositionally biased region" description="Basic residues" evidence="1">
    <location>
        <begin position="455"/>
        <end position="464"/>
    </location>
</feature>
<evidence type="ECO:0000313" key="2">
    <source>
        <dbReference type="EMBL" id="KAA8895416.1"/>
    </source>
</evidence>